<gene>
    <name evidence="1" type="ORF">MC7420_750</name>
</gene>
<dbReference type="Proteomes" id="UP000003835">
    <property type="component" value="Unassembled WGS sequence"/>
</dbReference>
<evidence type="ECO:0000313" key="2">
    <source>
        <dbReference type="Proteomes" id="UP000003835"/>
    </source>
</evidence>
<protein>
    <submittedName>
        <fullName evidence="1">Uncharacterized protein</fullName>
    </submittedName>
</protein>
<dbReference type="HOGENOM" id="CLU_169520_0_0_3"/>
<organism evidence="1 2">
    <name type="scientific">Coleofasciculus chthonoplastes PCC 7420</name>
    <dbReference type="NCBI Taxonomy" id="118168"/>
    <lineage>
        <taxon>Bacteria</taxon>
        <taxon>Bacillati</taxon>
        <taxon>Cyanobacteriota</taxon>
        <taxon>Cyanophyceae</taxon>
        <taxon>Coleofasciculales</taxon>
        <taxon>Coleofasciculaceae</taxon>
        <taxon>Coleofasciculus</taxon>
    </lineage>
</organism>
<dbReference type="OrthoDB" id="466434at2"/>
<reference evidence="1 2" key="1">
    <citation type="submission" date="2008-07" db="EMBL/GenBank/DDBJ databases">
        <authorList>
            <person name="Tandeau de Marsac N."/>
            <person name="Ferriera S."/>
            <person name="Johnson J."/>
            <person name="Kravitz S."/>
            <person name="Beeson K."/>
            <person name="Sutton G."/>
            <person name="Rogers Y.-H."/>
            <person name="Friedman R."/>
            <person name="Frazier M."/>
            <person name="Venter J.C."/>
        </authorList>
    </citation>
    <scope>NUCLEOTIDE SEQUENCE [LARGE SCALE GENOMIC DNA]</scope>
    <source>
        <strain evidence="1 2">PCC 7420</strain>
    </source>
</reference>
<dbReference type="AlphaFoldDB" id="B4VT25"/>
<dbReference type="EMBL" id="DS989851">
    <property type="protein sequence ID" value="EDX74876.1"/>
    <property type="molecule type" value="Genomic_DNA"/>
</dbReference>
<sequence length="84" mass="8831">MAASNPLKGTDLVDCAKANAKQGPETAAKLCGYGDDISTFTAELKKACEGMGIEIDQVSDLMTEQQARIKGDTEVIAPETPTNL</sequence>
<accession>B4VT25</accession>
<keyword evidence="2" id="KW-1185">Reference proteome</keyword>
<name>B4VT25_9CYAN</name>
<dbReference type="RefSeq" id="WP_006101696.1">
    <property type="nucleotide sequence ID" value="NZ_DS989851.1"/>
</dbReference>
<dbReference type="eggNOG" id="ENOG5032YTC">
    <property type="taxonomic scope" value="Bacteria"/>
</dbReference>
<evidence type="ECO:0000313" key="1">
    <source>
        <dbReference type="EMBL" id="EDX74876.1"/>
    </source>
</evidence>
<proteinExistence type="predicted"/>